<gene>
    <name evidence="2" type="ORF">CPEL01642_LOCUS6691</name>
</gene>
<evidence type="ECO:0000256" key="1">
    <source>
        <dbReference type="SAM" id="MobiDB-lite"/>
    </source>
</evidence>
<feature type="region of interest" description="Disordered" evidence="1">
    <location>
        <begin position="101"/>
        <end position="131"/>
    </location>
</feature>
<evidence type="ECO:0000313" key="2">
    <source>
        <dbReference type="EMBL" id="CAD8603356.1"/>
    </source>
</evidence>
<protein>
    <submittedName>
        <fullName evidence="2">Uncharacterized protein</fullName>
    </submittedName>
</protein>
<name>A0A7S0L611_9EUKA</name>
<organism evidence="2">
    <name type="scientific">Coccolithus braarudii</name>
    <dbReference type="NCBI Taxonomy" id="221442"/>
    <lineage>
        <taxon>Eukaryota</taxon>
        <taxon>Haptista</taxon>
        <taxon>Haptophyta</taxon>
        <taxon>Prymnesiophyceae</taxon>
        <taxon>Coccolithales</taxon>
        <taxon>Coccolithaceae</taxon>
        <taxon>Coccolithus</taxon>
    </lineage>
</organism>
<proteinExistence type="predicted"/>
<dbReference type="AlphaFoldDB" id="A0A7S0L611"/>
<feature type="region of interest" description="Disordered" evidence="1">
    <location>
        <begin position="42"/>
        <end position="62"/>
    </location>
</feature>
<reference evidence="2" key="1">
    <citation type="submission" date="2021-01" db="EMBL/GenBank/DDBJ databases">
        <authorList>
            <person name="Corre E."/>
            <person name="Pelletier E."/>
            <person name="Niang G."/>
            <person name="Scheremetjew M."/>
            <person name="Finn R."/>
            <person name="Kale V."/>
            <person name="Holt S."/>
            <person name="Cochrane G."/>
            <person name="Meng A."/>
            <person name="Brown T."/>
            <person name="Cohen L."/>
        </authorList>
    </citation>
    <scope>NUCLEOTIDE SEQUENCE</scope>
    <source>
        <strain evidence="2">PLY182g</strain>
    </source>
</reference>
<accession>A0A7S0L611</accession>
<sequence>MSETAIVEQAVLKRALSLIKHYAATVSSCDRPTDIDRDIVELSQINRSRPEPEDTESPSPKRLHCYGTVALLADLAAAASRARESPTLLYLGDANSCKSDASDYSQLPQTEAPSSQATSPHAPSAGQTTGKFTKEEDALYLRLLKEHGQPVNDNPRAAALFEAAFWQRKKNSITAHINAFNLKEYKEWREVNGGKTAPWGGFEWKTIM</sequence>
<dbReference type="EMBL" id="HBEY01013795">
    <property type="protein sequence ID" value="CAD8603356.1"/>
    <property type="molecule type" value="Transcribed_RNA"/>
</dbReference>